<organism evidence="1 2">
    <name type="scientific">Salinirubellus salinus</name>
    <dbReference type="NCBI Taxonomy" id="1364945"/>
    <lineage>
        <taxon>Archaea</taxon>
        <taxon>Methanobacteriati</taxon>
        <taxon>Methanobacteriota</taxon>
        <taxon>Stenosarchaea group</taxon>
        <taxon>Halobacteria</taxon>
        <taxon>Halobacteriales</taxon>
        <taxon>Natronomonadaceae</taxon>
        <taxon>Salinirubellus</taxon>
    </lineage>
</organism>
<dbReference type="KEGG" id="ssai:N0B31_17855"/>
<reference evidence="1" key="1">
    <citation type="submission" date="2022-09" db="EMBL/GenBank/DDBJ databases">
        <title>Diverse halophilic archaea isolated from saline environments.</title>
        <authorList>
            <person name="Cui H.-L."/>
        </authorList>
    </citation>
    <scope>NUCLEOTIDE SEQUENCE</scope>
    <source>
        <strain evidence="1">ZS-35-S2</strain>
    </source>
</reference>
<accession>A0A9E7R1G2</accession>
<proteinExistence type="predicted"/>
<keyword evidence="2" id="KW-1185">Reference proteome</keyword>
<evidence type="ECO:0000313" key="1">
    <source>
        <dbReference type="EMBL" id="UWM53976.1"/>
    </source>
</evidence>
<dbReference type="GeneID" id="74944327"/>
<sequence>MTKGTLSTIEELLEGVQQDVNGPDASYKLRSARQLLRVLKQRNEDLDEAIDEAIPDEEILENLRELGYL</sequence>
<dbReference type="EMBL" id="CP104003">
    <property type="protein sequence ID" value="UWM53976.1"/>
    <property type="molecule type" value="Genomic_DNA"/>
</dbReference>
<dbReference type="AlphaFoldDB" id="A0A9E7R1G2"/>
<gene>
    <name evidence="1" type="ORF">N0B31_17855</name>
</gene>
<name>A0A9E7R1G2_9EURY</name>
<evidence type="ECO:0000313" key="2">
    <source>
        <dbReference type="Proteomes" id="UP001057580"/>
    </source>
</evidence>
<protein>
    <submittedName>
        <fullName evidence="1">Uncharacterized protein</fullName>
    </submittedName>
</protein>
<dbReference type="RefSeq" id="WP_260592970.1">
    <property type="nucleotide sequence ID" value="NZ_CP104003.1"/>
</dbReference>
<dbReference type="Proteomes" id="UP001057580">
    <property type="component" value="Chromosome"/>
</dbReference>